<dbReference type="EMBL" id="SPQZ01000001">
    <property type="protein sequence ID" value="TFW00241.1"/>
    <property type="molecule type" value="Genomic_DNA"/>
</dbReference>
<feature type="domain" description="Polysaccharide pyruvyl transferase" evidence="1">
    <location>
        <begin position="87"/>
        <end position="296"/>
    </location>
</feature>
<evidence type="ECO:0000313" key="2">
    <source>
        <dbReference type="EMBL" id="TFW00241.1"/>
    </source>
</evidence>
<organism evidence="2 3">
    <name type="scientific">Orlajensenia leifsoniae</name>
    <dbReference type="NCBI Taxonomy" id="2561933"/>
    <lineage>
        <taxon>Bacteria</taxon>
        <taxon>Bacillati</taxon>
        <taxon>Actinomycetota</taxon>
        <taxon>Actinomycetes</taxon>
        <taxon>Micrococcales</taxon>
        <taxon>Microbacteriaceae</taxon>
        <taxon>Orlajensenia</taxon>
    </lineage>
</organism>
<dbReference type="GO" id="GO:0016740">
    <property type="term" value="F:transferase activity"/>
    <property type="evidence" value="ECO:0007669"/>
    <property type="project" value="UniProtKB-KW"/>
</dbReference>
<proteinExistence type="predicted"/>
<accession>A0A4Y9R7F3</accession>
<gene>
    <name evidence="2" type="ORF">E4M00_03415</name>
</gene>
<sequence>MMKTLVLWANDLSTNLGVRALAAGTAALVQGAVPESSFTFQSFGQPNRHLPGGRVTSIARERVTGRLGMQKWLSQFDLVVDTRAGDSFADIYGARRLAVMSAMAECARQAGAVVVMGPQTIGPFTTVRGRATGRFSLHRAGAVLVRDSDSLDHAKKLGRSDATLTTDVVFALPVPAVPKTRDVILNVSGLLWRDNPHVDAAGYRAVVAGVYERLTSSGRTVALLPHVLDSTDADNDAPAIREFAAAHAPDAEILSPTGLDDVRALVASAEVVIGSRMHACLNALSVGTPAVPLAYSRKFKPLLDDLGWTATVDLRTDADPAASVEARASDDGLASAVATTLDRARDRLLPATDAIRSAIS</sequence>
<dbReference type="InterPro" id="IPR007345">
    <property type="entry name" value="Polysacch_pyruvyl_Trfase"/>
</dbReference>
<dbReference type="Pfam" id="PF04230">
    <property type="entry name" value="PS_pyruv_trans"/>
    <property type="match status" value="1"/>
</dbReference>
<dbReference type="AlphaFoldDB" id="A0A4Y9R7F3"/>
<protein>
    <submittedName>
        <fullName evidence="2">Polysaccharide pyruvyl transferase family protein</fullName>
    </submittedName>
</protein>
<keyword evidence="3" id="KW-1185">Reference proteome</keyword>
<keyword evidence="2" id="KW-0808">Transferase</keyword>
<name>A0A4Y9R7F3_9MICO</name>
<dbReference type="PANTHER" id="PTHR36836">
    <property type="entry name" value="COLANIC ACID BIOSYNTHESIS PROTEIN WCAK"/>
    <property type="match status" value="1"/>
</dbReference>
<evidence type="ECO:0000259" key="1">
    <source>
        <dbReference type="Pfam" id="PF04230"/>
    </source>
</evidence>
<comment type="caution">
    <text evidence="2">The sequence shown here is derived from an EMBL/GenBank/DDBJ whole genome shotgun (WGS) entry which is preliminary data.</text>
</comment>
<evidence type="ECO:0000313" key="3">
    <source>
        <dbReference type="Proteomes" id="UP000298127"/>
    </source>
</evidence>
<dbReference type="Proteomes" id="UP000298127">
    <property type="component" value="Unassembled WGS sequence"/>
</dbReference>
<reference evidence="2 3" key="1">
    <citation type="journal article" date="2018" name="J. Microbiol.">
        <title>Leifsonia flava sp. nov., a novel actinobacterium isolated from the rhizosphere of Aquilegia viridiflora.</title>
        <authorList>
            <person name="Cai Y."/>
            <person name="Tao W.Z."/>
            <person name="Ma Y.J."/>
            <person name="Cheng J."/>
            <person name="Zhang M.Y."/>
            <person name="Zhang Y.X."/>
        </authorList>
    </citation>
    <scope>NUCLEOTIDE SEQUENCE [LARGE SCALE GENOMIC DNA]</scope>
    <source>
        <strain evidence="2 3">SYP-B2174</strain>
    </source>
</reference>
<dbReference type="PANTHER" id="PTHR36836:SF1">
    <property type="entry name" value="COLANIC ACID BIOSYNTHESIS PROTEIN WCAK"/>
    <property type="match status" value="1"/>
</dbReference>